<keyword evidence="3" id="KW-0328">Glycosyltransferase</keyword>
<proteinExistence type="predicted"/>
<dbReference type="GO" id="GO:0000139">
    <property type="term" value="C:Golgi membrane"/>
    <property type="evidence" value="ECO:0007669"/>
    <property type="project" value="UniProtKB-SubCell"/>
</dbReference>
<sequence>MAKGKRRSIALSFLLLSLLFASHLRLDLSPLHLWKHQLSYRPSTRSNKERDGAELESSRAYNYKLALTRLVRAHWASLNNGLQAQSLGRALRELTLNGLTCISDTESDLCLTSSSVRIATASGGGATVFLAAGQKLPLHSPSPFTIRPYPRRTDPTAMARTSAVALVAGDPSPCNFTHPFPAIVFSAGGFAGNFFHDINDVLIPLFLTSSPFRSRAHLFITDLRPFWLRKFGRILLRLSPFPPISPSVPAEVHCFPAAVIGLKYHGNLLCNETEPPGFLSTADFREFLRFSLSLSHLHRVAAGEKPLLVLISRKNSRVILNEDEVVEMAGDVGFKVAVVSPEKMAAVEEFAAVVNGCGVLMGVHGAGLANMVFLPTAAAILQVVPWGLDWAATAYYGRPAKRLGLKYMEYHITIKESTLYDKYPRDHPVIADPWSINLQGYNISRPVYTDGQNLTLDLVRFRDTLVRVWELLQL</sequence>
<comment type="subcellular location">
    <subcellularLocation>
        <location evidence="1">Golgi apparatus membrane</location>
        <topology evidence="1">Single-pass type II membrane protein</topology>
    </subcellularLocation>
</comment>
<keyword evidence="5" id="KW-0325">Glycoprotein</keyword>
<feature type="domain" description="Glycosyltransferase 61 catalytic" evidence="7">
    <location>
        <begin position="195"/>
        <end position="380"/>
    </location>
</feature>
<dbReference type="STRING" id="1088818.A0A2I0BEZ1"/>
<dbReference type="AlphaFoldDB" id="A0A2I0BEZ1"/>
<keyword evidence="6" id="KW-0732">Signal</keyword>
<protein>
    <recommendedName>
        <fullName evidence="7">Glycosyltransferase 61 catalytic domain-containing protein</fullName>
    </recommendedName>
</protein>
<organism evidence="8 9">
    <name type="scientific">Apostasia shenzhenica</name>
    <dbReference type="NCBI Taxonomy" id="1088818"/>
    <lineage>
        <taxon>Eukaryota</taxon>
        <taxon>Viridiplantae</taxon>
        <taxon>Streptophyta</taxon>
        <taxon>Embryophyta</taxon>
        <taxon>Tracheophyta</taxon>
        <taxon>Spermatophyta</taxon>
        <taxon>Magnoliopsida</taxon>
        <taxon>Liliopsida</taxon>
        <taxon>Asparagales</taxon>
        <taxon>Orchidaceae</taxon>
        <taxon>Apostasioideae</taxon>
        <taxon>Apostasia</taxon>
    </lineage>
</organism>
<dbReference type="InterPro" id="IPR049625">
    <property type="entry name" value="Glyco_transf_61_cat"/>
</dbReference>
<dbReference type="EMBL" id="KZ451886">
    <property type="protein sequence ID" value="PKA66359.1"/>
    <property type="molecule type" value="Genomic_DNA"/>
</dbReference>
<gene>
    <name evidence="8" type="ORF">AXF42_Ash007056</name>
</gene>
<dbReference type="PANTHER" id="PTHR20961">
    <property type="entry name" value="GLYCOSYLTRANSFERASE"/>
    <property type="match status" value="1"/>
</dbReference>
<evidence type="ECO:0000313" key="8">
    <source>
        <dbReference type="EMBL" id="PKA66359.1"/>
    </source>
</evidence>
<accession>A0A2I0BEZ1</accession>
<keyword evidence="9" id="KW-1185">Reference proteome</keyword>
<keyword evidence="4" id="KW-0808">Transferase</keyword>
<dbReference type="InterPro" id="IPR007657">
    <property type="entry name" value="Glycosyltransferase_61"/>
</dbReference>
<dbReference type="Proteomes" id="UP000236161">
    <property type="component" value="Unassembled WGS sequence"/>
</dbReference>
<dbReference type="Pfam" id="PF04577">
    <property type="entry name" value="Glyco_transf_61"/>
    <property type="match status" value="1"/>
</dbReference>
<evidence type="ECO:0000256" key="6">
    <source>
        <dbReference type="SAM" id="SignalP"/>
    </source>
</evidence>
<evidence type="ECO:0000256" key="2">
    <source>
        <dbReference type="ARBA" id="ARBA00004881"/>
    </source>
</evidence>
<evidence type="ECO:0000256" key="1">
    <source>
        <dbReference type="ARBA" id="ARBA00004323"/>
    </source>
</evidence>
<feature type="signal peptide" evidence="6">
    <location>
        <begin position="1"/>
        <end position="21"/>
    </location>
</feature>
<evidence type="ECO:0000313" key="9">
    <source>
        <dbReference type="Proteomes" id="UP000236161"/>
    </source>
</evidence>
<dbReference type="PANTHER" id="PTHR20961:SF108">
    <property type="entry name" value="GLYCOSYLTRANSFERASE"/>
    <property type="match status" value="1"/>
</dbReference>
<dbReference type="OrthoDB" id="529273at2759"/>
<reference evidence="8 9" key="1">
    <citation type="journal article" date="2017" name="Nature">
        <title>The Apostasia genome and the evolution of orchids.</title>
        <authorList>
            <person name="Zhang G.Q."/>
            <person name="Liu K.W."/>
            <person name="Li Z."/>
            <person name="Lohaus R."/>
            <person name="Hsiao Y.Y."/>
            <person name="Niu S.C."/>
            <person name="Wang J.Y."/>
            <person name="Lin Y.C."/>
            <person name="Xu Q."/>
            <person name="Chen L.J."/>
            <person name="Yoshida K."/>
            <person name="Fujiwara S."/>
            <person name="Wang Z.W."/>
            <person name="Zhang Y.Q."/>
            <person name="Mitsuda N."/>
            <person name="Wang M."/>
            <person name="Liu G.H."/>
            <person name="Pecoraro L."/>
            <person name="Huang H.X."/>
            <person name="Xiao X.J."/>
            <person name="Lin M."/>
            <person name="Wu X.Y."/>
            <person name="Wu W.L."/>
            <person name="Chen Y.Y."/>
            <person name="Chang S.B."/>
            <person name="Sakamoto S."/>
            <person name="Ohme-Takagi M."/>
            <person name="Yagi M."/>
            <person name="Zeng S.J."/>
            <person name="Shen C.Y."/>
            <person name="Yeh C.M."/>
            <person name="Luo Y.B."/>
            <person name="Tsai W.C."/>
            <person name="Van de Peer Y."/>
            <person name="Liu Z.J."/>
        </authorList>
    </citation>
    <scope>NUCLEOTIDE SEQUENCE [LARGE SCALE GENOMIC DNA]</scope>
    <source>
        <strain evidence="9">cv. Shenzhen</strain>
        <tissue evidence="8">Stem</tissue>
    </source>
</reference>
<dbReference type="GO" id="GO:0016763">
    <property type="term" value="F:pentosyltransferase activity"/>
    <property type="evidence" value="ECO:0007669"/>
    <property type="project" value="UniProtKB-ARBA"/>
</dbReference>
<evidence type="ECO:0000259" key="7">
    <source>
        <dbReference type="Pfam" id="PF04577"/>
    </source>
</evidence>
<feature type="chain" id="PRO_5014169243" description="Glycosyltransferase 61 catalytic domain-containing protein" evidence="6">
    <location>
        <begin position="22"/>
        <end position="474"/>
    </location>
</feature>
<evidence type="ECO:0000256" key="4">
    <source>
        <dbReference type="ARBA" id="ARBA00022679"/>
    </source>
</evidence>
<name>A0A2I0BEZ1_9ASPA</name>
<evidence type="ECO:0000256" key="3">
    <source>
        <dbReference type="ARBA" id="ARBA00022676"/>
    </source>
</evidence>
<evidence type="ECO:0000256" key="5">
    <source>
        <dbReference type="ARBA" id="ARBA00023180"/>
    </source>
</evidence>
<comment type="pathway">
    <text evidence="2">Glycan metabolism.</text>
</comment>